<keyword evidence="1 7" id="KW-0808">Transferase</keyword>
<dbReference type="InterPro" id="IPR013546">
    <property type="entry name" value="PII_UdlTrfase/GS_AdlTrfase"/>
</dbReference>
<gene>
    <name evidence="7 10" type="primary">glnD</name>
    <name evidence="10" type="ORF">HG15A2_36520</name>
</gene>
<dbReference type="InterPro" id="IPR045865">
    <property type="entry name" value="ACT-like_dom_sf"/>
</dbReference>
<dbReference type="InterPro" id="IPR043519">
    <property type="entry name" value="NT_sf"/>
</dbReference>
<dbReference type="KEGG" id="amob:HG15A2_36520"/>
<evidence type="ECO:0000256" key="1">
    <source>
        <dbReference type="ARBA" id="ARBA00022679"/>
    </source>
</evidence>
<dbReference type="CDD" id="cd04899">
    <property type="entry name" value="ACT_ACR-UUR-like_2"/>
    <property type="match status" value="1"/>
</dbReference>
<dbReference type="InterPro" id="IPR010043">
    <property type="entry name" value="UTase/UR"/>
</dbReference>
<dbReference type="GO" id="GO:0006808">
    <property type="term" value="P:regulation of nitrogen utilization"/>
    <property type="evidence" value="ECO:0007669"/>
    <property type="project" value="UniProtKB-UniRule"/>
</dbReference>
<accession>A0A517MZJ8</accession>
<dbReference type="OrthoDB" id="9758038at2"/>
<dbReference type="InterPro" id="IPR003607">
    <property type="entry name" value="HD/PDEase_dom"/>
</dbReference>
<dbReference type="SUPFAM" id="SSF81593">
    <property type="entry name" value="Nucleotidyltransferase substrate binding subunit/domain"/>
    <property type="match status" value="1"/>
</dbReference>
<feature type="region of interest" description="Uridylyltransferase" evidence="7">
    <location>
        <begin position="1"/>
        <end position="331"/>
    </location>
</feature>
<dbReference type="CDD" id="cd00077">
    <property type="entry name" value="HDc"/>
    <property type="match status" value="1"/>
</dbReference>
<proteinExistence type="inferred from homology"/>
<dbReference type="GO" id="GO:0008773">
    <property type="term" value="F:[protein-PII] uridylyltransferase activity"/>
    <property type="evidence" value="ECO:0007669"/>
    <property type="project" value="UniProtKB-UniRule"/>
</dbReference>
<comment type="function">
    <text evidence="7">Modifies, by uridylylation and deuridylylation, the PII regulatory proteins (GlnB and homologs), in response to the nitrogen status of the cell that GlnD senses through the glutamine level. Under low glutamine levels, catalyzes the conversion of the PII proteins and UTP to PII-UMP and PPi, while under higher glutamine levels, GlnD hydrolyzes PII-UMP to PII and UMP (deuridylylation). Thus, controls uridylylation state and activity of the PII proteins, and plays an important role in the regulation of nitrogen metabolism.</text>
</comment>
<dbReference type="SUPFAM" id="SSF55021">
    <property type="entry name" value="ACT-like"/>
    <property type="match status" value="1"/>
</dbReference>
<keyword evidence="6 7" id="KW-0511">Multifunctional enzyme</keyword>
<dbReference type="HAMAP" id="MF_00277">
    <property type="entry name" value="PII_uridylyl_transf"/>
    <property type="match status" value="1"/>
</dbReference>
<evidence type="ECO:0000313" key="10">
    <source>
        <dbReference type="EMBL" id="QDT00316.1"/>
    </source>
</evidence>
<feature type="domain" description="ACT" evidence="8">
    <location>
        <begin position="801"/>
        <end position="875"/>
    </location>
</feature>
<dbReference type="Gene3D" id="1.10.3090.10">
    <property type="entry name" value="cca-adding enzyme, domain 2"/>
    <property type="match status" value="1"/>
</dbReference>
<evidence type="ECO:0000256" key="4">
    <source>
        <dbReference type="ARBA" id="ARBA00022801"/>
    </source>
</evidence>
<keyword evidence="11" id="KW-1185">Reference proteome</keyword>
<comment type="cofactor">
    <cofactor evidence="7">
        <name>Mg(2+)</name>
        <dbReference type="ChEBI" id="CHEBI:18420"/>
    </cofactor>
</comment>
<dbReference type="AlphaFoldDB" id="A0A517MZJ8"/>
<protein>
    <recommendedName>
        <fullName evidence="7">Bifunctional uridylyltransferase/uridylyl-removing enzyme</fullName>
        <shortName evidence="7">UTase/UR</shortName>
    </recommendedName>
    <alternativeName>
        <fullName evidence="7">Bifunctional [protein-PII] modification enzyme</fullName>
    </alternativeName>
    <alternativeName>
        <fullName evidence="7">Bifunctional nitrogen sensor protein</fullName>
    </alternativeName>
    <domain>
        <recommendedName>
            <fullName evidence="7">[Protein-PII] uridylyltransferase</fullName>
            <shortName evidence="7">PII uridylyltransferase</shortName>
            <shortName evidence="7">UTase</shortName>
            <ecNumber evidence="7">2.7.7.59</ecNumber>
        </recommendedName>
    </domain>
    <domain>
        <recommendedName>
            <fullName evidence="7">[Protein-PII]-UMP uridylyl-removing enzyme</fullName>
            <shortName evidence="7">UR</shortName>
            <ecNumber evidence="7">3.1.4.-</ecNumber>
        </recommendedName>
    </domain>
</protein>
<comment type="activity regulation">
    <text evidence="7">Uridylyltransferase (UTase) activity is inhibited by glutamine, while glutamine activates uridylyl-removing (UR) activity.</text>
</comment>
<dbReference type="Pfam" id="PF24931">
    <property type="entry name" value="ACT_ACR9_3rd"/>
    <property type="match status" value="1"/>
</dbReference>
<evidence type="ECO:0000256" key="6">
    <source>
        <dbReference type="ARBA" id="ARBA00023268"/>
    </source>
</evidence>
<dbReference type="Proteomes" id="UP000319852">
    <property type="component" value="Chromosome"/>
</dbReference>
<dbReference type="PIRSF" id="PIRSF006288">
    <property type="entry name" value="PII_uridyltransf"/>
    <property type="match status" value="1"/>
</dbReference>
<comment type="similarity">
    <text evidence="7">Belongs to the GlnD family.</text>
</comment>
<evidence type="ECO:0000259" key="9">
    <source>
        <dbReference type="PROSITE" id="PS51831"/>
    </source>
</evidence>
<dbReference type="EMBL" id="CP036263">
    <property type="protein sequence ID" value="QDT00316.1"/>
    <property type="molecule type" value="Genomic_DNA"/>
</dbReference>
<dbReference type="SUPFAM" id="SSF81301">
    <property type="entry name" value="Nucleotidyltransferase"/>
    <property type="match status" value="1"/>
</dbReference>
<evidence type="ECO:0000256" key="7">
    <source>
        <dbReference type="HAMAP-Rule" id="MF_00277"/>
    </source>
</evidence>
<comment type="domain">
    <text evidence="7">Has four distinct domains: an N-terminal nucleotidyltransferase (NT) domain responsible for UTase activity, a central HD domain that encodes UR activity, and two C-terminal ACT domains that seem to have a role in glutamine sensing.</text>
</comment>
<dbReference type="Pfam" id="PF01966">
    <property type="entry name" value="HD"/>
    <property type="match status" value="1"/>
</dbReference>
<dbReference type="EC" id="3.1.4.-" evidence="7"/>
<dbReference type="Pfam" id="PF08335">
    <property type="entry name" value="GlnD_UR_UTase"/>
    <property type="match status" value="1"/>
</dbReference>
<dbReference type="EC" id="2.7.7.59" evidence="7"/>
<dbReference type="SUPFAM" id="SSF109604">
    <property type="entry name" value="HD-domain/PDEase-like"/>
    <property type="match status" value="1"/>
</dbReference>
<dbReference type="RefSeq" id="WP_145061734.1">
    <property type="nucleotide sequence ID" value="NZ_CP036263.1"/>
</dbReference>
<evidence type="ECO:0000313" key="11">
    <source>
        <dbReference type="Proteomes" id="UP000319852"/>
    </source>
</evidence>
<dbReference type="CDD" id="cd05401">
    <property type="entry name" value="NT_GlnE_GlnD_like"/>
    <property type="match status" value="1"/>
</dbReference>
<dbReference type="PROSITE" id="PS51671">
    <property type="entry name" value="ACT"/>
    <property type="match status" value="1"/>
</dbReference>
<dbReference type="InterPro" id="IPR002912">
    <property type="entry name" value="ACT_dom"/>
</dbReference>
<evidence type="ECO:0000256" key="2">
    <source>
        <dbReference type="ARBA" id="ARBA00022695"/>
    </source>
</evidence>
<keyword evidence="2 7" id="KW-0548">Nucleotidyltransferase</keyword>
<evidence type="ECO:0000256" key="3">
    <source>
        <dbReference type="ARBA" id="ARBA00022737"/>
    </source>
</evidence>
<dbReference type="SMART" id="SM00471">
    <property type="entry name" value="HDc"/>
    <property type="match status" value="1"/>
</dbReference>
<dbReference type="GO" id="GO:0008081">
    <property type="term" value="F:phosphoric diester hydrolase activity"/>
    <property type="evidence" value="ECO:0007669"/>
    <property type="project" value="UniProtKB-UniRule"/>
</dbReference>
<evidence type="ECO:0000256" key="5">
    <source>
        <dbReference type="ARBA" id="ARBA00022842"/>
    </source>
</evidence>
<feature type="domain" description="HD" evidence="9">
    <location>
        <begin position="453"/>
        <end position="564"/>
    </location>
</feature>
<dbReference type="PANTHER" id="PTHR47320">
    <property type="entry name" value="BIFUNCTIONAL URIDYLYLTRANSFERASE/URIDYLYL-REMOVING ENZYME"/>
    <property type="match status" value="1"/>
</dbReference>
<keyword evidence="5 7" id="KW-0460">Magnesium</keyword>
<dbReference type="InterPro" id="IPR006674">
    <property type="entry name" value="HD_domain"/>
</dbReference>
<sequence>MSSSLRTVVEASRTELVEGRSRIRDMHDRGVEGLRICSSLTSLVDGIVIRLFDASCETLPASQAAELRSQVAVVGLGSYGRRQMAPYSDVDVVLLHDTLDGEHLTSLIRPFSQSLYDVGFDVGYSVRTADEAISLAHDDAVIATSQIGARLVAGAQRLHEDFRTGFGKQMRRRPSVSCEAILDARRTERSQYGETVYLLEPNVKRSPGGLRDLHLLQWLGFVEHGDFDFDRLRLLGVLGKLEHRRVLNARSYLLRLRNEMHFHAGRASETLNRAEQVRIAEVFGHTNRAGLLPVEHFMRDYFRHTKHVWEMIRRRVAALATPTRVQRLLDPVVGRNVSSDCRVGVKNVSLTTIGKQSIQNGLLAVLDVVKISLEAEKTLDHAAWSALLLAAPECPSKITPVVAEKFLQLLDNPLTASGAVRVLNELGYLEKLVPAMKHARCLLQFNQYHKFTVDEHCLLSVRMATEFEKRSDPLGQAYRDVKEKRLLHLALLIHDLGKGFEEDHSEVGRRIAKEACERLMIGERDSDVVTQLVHKHLTMSHLTFRRDTSDPEVLLRFSEEIGSRRRLRMLFVLTCADLAAVGPDVLNDWKVEVLSDVYARTLRLMESDDSTHDGQQLAEHRKQVFEQLKPSEQKDPWFQRQLDQFPATYLAGRDLSEVAVALRRLKKLRKGETTAWGQHLQETKTLEFIVSASEGLGQGVFSQTAGALSAAGLKILAADVEVLADDMLLIRFVATDPSDPNLADPTRLDRVSQAMITAAGSDEPPAFPKVWGQAAAEASIQLSALPDEVRIDNESSQKGTVVEVFTFDRTGLLYKLARKLHEMGLTIRHAKIGTYLDQVVDVFYVTDREGKKIYDNARLSNIRKEMLSLVERGEA</sequence>
<keyword evidence="4 7" id="KW-0378">Hydrolase</keyword>
<dbReference type="Gene3D" id="3.30.460.10">
    <property type="entry name" value="Beta Polymerase, domain 2"/>
    <property type="match status" value="1"/>
</dbReference>
<organism evidence="10 11">
    <name type="scientific">Adhaeretor mobilis</name>
    <dbReference type="NCBI Taxonomy" id="1930276"/>
    <lineage>
        <taxon>Bacteria</taxon>
        <taxon>Pseudomonadati</taxon>
        <taxon>Planctomycetota</taxon>
        <taxon>Planctomycetia</taxon>
        <taxon>Pirellulales</taxon>
        <taxon>Lacipirellulaceae</taxon>
        <taxon>Adhaeretor</taxon>
    </lineage>
</organism>
<dbReference type="PANTHER" id="PTHR47320:SF1">
    <property type="entry name" value="BIFUNCTIONAL URIDYLYLTRANSFERASE_URIDYLYL-REMOVING ENZYME"/>
    <property type="match status" value="1"/>
</dbReference>
<comment type="catalytic activity">
    <reaction evidence="7">
        <text>[protein-PII]-L-tyrosine + UTP = [protein-PII]-uridylyl-L-tyrosine + diphosphate</text>
        <dbReference type="Rhea" id="RHEA:13673"/>
        <dbReference type="Rhea" id="RHEA-COMP:12147"/>
        <dbReference type="Rhea" id="RHEA-COMP:12148"/>
        <dbReference type="ChEBI" id="CHEBI:33019"/>
        <dbReference type="ChEBI" id="CHEBI:46398"/>
        <dbReference type="ChEBI" id="CHEBI:46858"/>
        <dbReference type="ChEBI" id="CHEBI:90602"/>
        <dbReference type="EC" id="2.7.7.59"/>
    </reaction>
</comment>
<evidence type="ECO:0000259" key="8">
    <source>
        <dbReference type="PROSITE" id="PS51671"/>
    </source>
</evidence>
<reference evidence="10 11" key="1">
    <citation type="submission" date="2019-02" db="EMBL/GenBank/DDBJ databases">
        <title>Deep-cultivation of Planctomycetes and their phenomic and genomic characterization uncovers novel biology.</title>
        <authorList>
            <person name="Wiegand S."/>
            <person name="Jogler M."/>
            <person name="Boedeker C."/>
            <person name="Pinto D."/>
            <person name="Vollmers J."/>
            <person name="Rivas-Marin E."/>
            <person name="Kohn T."/>
            <person name="Peeters S.H."/>
            <person name="Heuer A."/>
            <person name="Rast P."/>
            <person name="Oberbeckmann S."/>
            <person name="Bunk B."/>
            <person name="Jeske O."/>
            <person name="Meyerdierks A."/>
            <person name="Storesund J.E."/>
            <person name="Kallscheuer N."/>
            <person name="Luecker S."/>
            <person name="Lage O.M."/>
            <person name="Pohl T."/>
            <person name="Merkel B.J."/>
            <person name="Hornburger P."/>
            <person name="Mueller R.-W."/>
            <person name="Bruemmer F."/>
            <person name="Labrenz M."/>
            <person name="Spormann A.M."/>
            <person name="Op den Camp H."/>
            <person name="Overmann J."/>
            <person name="Amann R."/>
            <person name="Jetten M.S.M."/>
            <person name="Mascher T."/>
            <person name="Medema M.H."/>
            <person name="Devos D.P."/>
            <person name="Kaster A.-K."/>
            <person name="Ovreas L."/>
            <person name="Rohde M."/>
            <person name="Galperin M.Y."/>
            <person name="Jogler C."/>
        </authorList>
    </citation>
    <scope>NUCLEOTIDE SEQUENCE [LARGE SCALE GENOMIC DNA]</scope>
    <source>
        <strain evidence="10 11">HG15A2</strain>
    </source>
</reference>
<dbReference type="PROSITE" id="PS51831">
    <property type="entry name" value="HD"/>
    <property type="match status" value="1"/>
</dbReference>
<comment type="caution">
    <text evidence="7">Lacks conserved residue(s) required for the propagation of feature annotation.</text>
</comment>
<dbReference type="NCBIfam" id="TIGR01693">
    <property type="entry name" value="UTase_glnD"/>
    <property type="match status" value="1"/>
</dbReference>
<comment type="catalytic activity">
    <reaction evidence="7">
        <text>[protein-PII]-uridylyl-L-tyrosine + H2O = [protein-PII]-L-tyrosine + UMP + H(+)</text>
        <dbReference type="Rhea" id="RHEA:48600"/>
        <dbReference type="Rhea" id="RHEA-COMP:12147"/>
        <dbReference type="Rhea" id="RHEA-COMP:12148"/>
        <dbReference type="ChEBI" id="CHEBI:15377"/>
        <dbReference type="ChEBI" id="CHEBI:15378"/>
        <dbReference type="ChEBI" id="CHEBI:46858"/>
        <dbReference type="ChEBI" id="CHEBI:57865"/>
        <dbReference type="ChEBI" id="CHEBI:90602"/>
    </reaction>
</comment>
<name>A0A517MZJ8_9BACT</name>
<keyword evidence="3" id="KW-0677">Repeat</keyword>